<proteinExistence type="predicted"/>
<dbReference type="AlphaFoldDB" id="A0AA37PTJ2"/>
<keyword evidence="1" id="KW-1133">Transmembrane helix</keyword>
<evidence type="ECO:0000313" key="2">
    <source>
        <dbReference type="EMBL" id="GLB83171.1"/>
    </source>
</evidence>
<evidence type="ECO:0000256" key="1">
    <source>
        <dbReference type="SAM" id="Phobius"/>
    </source>
</evidence>
<comment type="caution">
    <text evidence="2">The sequence shown here is derived from an EMBL/GenBank/DDBJ whole genome shotgun (WGS) entry which is preliminary data.</text>
</comment>
<sequence length="137" mass="14307">MTSLAAWLLTACGVALILIGGFFVALRPPLLPEDARFMGAPADAILGAIPGLGTWLRRVFWVLGGYIASTGVLVVYVASTGVRTGSVGALAVIAVAGVMSIGWMSVVNFMIRSDFRWVLLGLDCLWVIGLAVAAATR</sequence>
<protein>
    <submittedName>
        <fullName evidence="2">Uncharacterized protein</fullName>
    </submittedName>
</protein>
<feature type="transmembrane region" description="Helical" evidence="1">
    <location>
        <begin position="59"/>
        <end position="78"/>
    </location>
</feature>
<gene>
    <name evidence="2" type="ORF">SRL2020028_24270</name>
</gene>
<keyword evidence="1" id="KW-0812">Transmembrane</keyword>
<name>A0AA37PTJ2_9MYCO</name>
<feature type="transmembrane region" description="Helical" evidence="1">
    <location>
        <begin position="117"/>
        <end position="136"/>
    </location>
</feature>
<keyword evidence="1" id="KW-0472">Membrane</keyword>
<dbReference type="RefSeq" id="WP_264916029.1">
    <property type="nucleotide sequence ID" value="NZ_BRXE01000021.1"/>
</dbReference>
<feature type="transmembrane region" description="Helical" evidence="1">
    <location>
        <begin position="90"/>
        <end position="111"/>
    </location>
</feature>
<feature type="transmembrane region" description="Helical" evidence="1">
    <location>
        <begin position="6"/>
        <end position="25"/>
    </location>
</feature>
<evidence type="ECO:0000313" key="3">
    <source>
        <dbReference type="Proteomes" id="UP001165663"/>
    </source>
</evidence>
<reference evidence="2" key="1">
    <citation type="submission" date="2022-07" db="EMBL/GenBank/DDBJ databases">
        <title>Mycobacterium kiyosense sp. nov., scotochromogenic slow-glowing species isolated from respiratory specimens.</title>
        <authorList>
            <person name="Fukano H."/>
            <person name="Kazumi Y."/>
            <person name="Sakagami N."/>
            <person name="Ato M."/>
            <person name="Mitarai S."/>
            <person name="Hoshino Y."/>
        </authorList>
    </citation>
    <scope>NUCLEOTIDE SEQUENCE</scope>
    <source>
        <strain evidence="2">SRL2020-028</strain>
    </source>
</reference>
<accession>A0AA37PTJ2</accession>
<organism evidence="2 3">
    <name type="scientific">Mycobacterium kiyosense</name>
    <dbReference type="NCBI Taxonomy" id="2871094"/>
    <lineage>
        <taxon>Bacteria</taxon>
        <taxon>Bacillati</taxon>
        <taxon>Actinomycetota</taxon>
        <taxon>Actinomycetes</taxon>
        <taxon>Mycobacteriales</taxon>
        <taxon>Mycobacteriaceae</taxon>
        <taxon>Mycobacterium</taxon>
    </lineage>
</organism>
<dbReference type="EMBL" id="BRXE01000021">
    <property type="protein sequence ID" value="GLB83171.1"/>
    <property type="molecule type" value="Genomic_DNA"/>
</dbReference>
<dbReference type="Proteomes" id="UP001165663">
    <property type="component" value="Unassembled WGS sequence"/>
</dbReference>